<protein>
    <submittedName>
        <fullName evidence="2">Uncharacterized protein</fullName>
    </submittedName>
</protein>
<sequence length="68" mass="7390">MSVELILKGESNMSTNDARLPGDPGQRLNERQTIHLVTALPWGSGGREAWIKAHPDKPVPNTVGEKST</sequence>
<dbReference type="AlphaFoldDB" id="A0A1G1Y293"/>
<name>A0A1G1Y293_9BACT</name>
<evidence type="ECO:0000256" key="1">
    <source>
        <dbReference type="SAM" id="MobiDB-lite"/>
    </source>
</evidence>
<comment type="caution">
    <text evidence="2">The sequence shown here is derived from an EMBL/GenBank/DDBJ whole genome shotgun (WGS) entry which is preliminary data.</text>
</comment>
<organism evidence="2 3">
    <name type="scientific">Candidatus Buchananbacteria bacterium RIFCSPHIGHO2_01_FULL_44_11</name>
    <dbReference type="NCBI Taxonomy" id="1797535"/>
    <lineage>
        <taxon>Bacteria</taxon>
        <taxon>Candidatus Buchananiibacteriota</taxon>
    </lineage>
</organism>
<dbReference type="Proteomes" id="UP000178240">
    <property type="component" value="Unassembled WGS sequence"/>
</dbReference>
<dbReference type="EMBL" id="MHIE01000003">
    <property type="protein sequence ID" value="OGY46463.1"/>
    <property type="molecule type" value="Genomic_DNA"/>
</dbReference>
<gene>
    <name evidence="2" type="ORF">A2744_03370</name>
</gene>
<dbReference type="STRING" id="1797535.A2744_03370"/>
<feature type="region of interest" description="Disordered" evidence="1">
    <location>
        <begin position="1"/>
        <end position="27"/>
    </location>
</feature>
<reference evidence="2 3" key="1">
    <citation type="journal article" date="2016" name="Nat. Commun.">
        <title>Thousands of microbial genomes shed light on interconnected biogeochemical processes in an aquifer system.</title>
        <authorList>
            <person name="Anantharaman K."/>
            <person name="Brown C.T."/>
            <person name="Hug L.A."/>
            <person name="Sharon I."/>
            <person name="Castelle C.J."/>
            <person name="Probst A.J."/>
            <person name="Thomas B.C."/>
            <person name="Singh A."/>
            <person name="Wilkins M.J."/>
            <person name="Karaoz U."/>
            <person name="Brodie E.L."/>
            <person name="Williams K.H."/>
            <person name="Hubbard S.S."/>
            <person name="Banfield J.F."/>
        </authorList>
    </citation>
    <scope>NUCLEOTIDE SEQUENCE [LARGE SCALE GENOMIC DNA]</scope>
</reference>
<evidence type="ECO:0000313" key="3">
    <source>
        <dbReference type="Proteomes" id="UP000178240"/>
    </source>
</evidence>
<evidence type="ECO:0000313" key="2">
    <source>
        <dbReference type="EMBL" id="OGY46463.1"/>
    </source>
</evidence>
<accession>A0A1G1Y293</accession>
<proteinExistence type="predicted"/>